<evidence type="ECO:0000313" key="3">
    <source>
        <dbReference type="EMBL" id="EFN80203.1"/>
    </source>
</evidence>
<dbReference type="InParanoid" id="E2BVS5"/>
<feature type="region of interest" description="Disordered" evidence="1">
    <location>
        <begin position="90"/>
        <end position="203"/>
    </location>
</feature>
<feature type="compositionally biased region" description="Basic and acidic residues" evidence="1">
    <location>
        <begin position="129"/>
        <end position="141"/>
    </location>
</feature>
<gene>
    <name evidence="3" type="ORF">EAI_04151</name>
</gene>
<feature type="domain" description="Death" evidence="2">
    <location>
        <begin position="282"/>
        <end position="361"/>
    </location>
</feature>
<dbReference type="InterPro" id="IPR011029">
    <property type="entry name" value="DEATH-like_dom_sf"/>
</dbReference>
<dbReference type="OrthoDB" id="535509at2759"/>
<dbReference type="GO" id="GO:0007165">
    <property type="term" value="P:signal transduction"/>
    <property type="evidence" value="ECO:0007669"/>
    <property type="project" value="InterPro"/>
</dbReference>
<evidence type="ECO:0000259" key="2">
    <source>
        <dbReference type="PROSITE" id="PS50017"/>
    </source>
</evidence>
<keyword evidence="3" id="KW-0675">Receptor</keyword>
<name>E2BVS5_HARSA</name>
<dbReference type="Pfam" id="PF00531">
    <property type="entry name" value="Death"/>
    <property type="match status" value="1"/>
</dbReference>
<keyword evidence="3" id="KW-0808">Transferase</keyword>
<dbReference type="EMBL" id="GL450957">
    <property type="protein sequence ID" value="EFN80203.1"/>
    <property type="molecule type" value="Genomic_DNA"/>
</dbReference>
<organism evidence="4">
    <name type="scientific">Harpegnathos saltator</name>
    <name type="common">Jerdon's jumping ant</name>
    <dbReference type="NCBI Taxonomy" id="610380"/>
    <lineage>
        <taxon>Eukaryota</taxon>
        <taxon>Metazoa</taxon>
        <taxon>Ecdysozoa</taxon>
        <taxon>Arthropoda</taxon>
        <taxon>Hexapoda</taxon>
        <taxon>Insecta</taxon>
        <taxon>Pterygota</taxon>
        <taxon>Neoptera</taxon>
        <taxon>Endopterygota</taxon>
        <taxon>Hymenoptera</taxon>
        <taxon>Apocrita</taxon>
        <taxon>Aculeata</taxon>
        <taxon>Formicoidea</taxon>
        <taxon>Formicidae</taxon>
        <taxon>Ponerinae</taxon>
        <taxon>Ponerini</taxon>
        <taxon>Harpegnathos</taxon>
    </lineage>
</organism>
<dbReference type="SMART" id="SM00005">
    <property type="entry name" value="DEATH"/>
    <property type="match status" value="1"/>
</dbReference>
<accession>E2BVS5</accession>
<dbReference type="SUPFAM" id="SSF47986">
    <property type="entry name" value="DEATH domain"/>
    <property type="match status" value="1"/>
</dbReference>
<dbReference type="CDD" id="cd01670">
    <property type="entry name" value="Death"/>
    <property type="match status" value="1"/>
</dbReference>
<dbReference type="AlphaFoldDB" id="E2BVS5"/>
<keyword evidence="3" id="KW-0418">Kinase</keyword>
<sequence length="365" mass="41391">MIAPTRSADLRERSFFFNDKVSLRLDCETMCIFVVRKHIAPSNVEIQGASGRYPKTDCFLDVSNDISQARRVFKKMPILSELSRRFHMLTTDAKPDPPRTGIPGYTHNLPPTEDTTKKPRSRSTPTTPEELHAHRTDKVDADTDVDVDDDGVDVTASVRRQKSVPNDATPTRDFAAKAEDLGHTDEPTNESKQYKRPRTRTRVKHAKYSQGMNVVNYNIVNSNGVKIGSRTSYICNVNYATNNNATAQPEASWSKPKHRSMPQNVEELSACDEELTFDDMITVKTHVGHGWRDVARRLSYSDGQIEQFEENFRHKGVDEVIYQLLLDWKQANTRDARLGTLVSALWSCQEYDCVERLAAARKTPS</sequence>
<dbReference type="InterPro" id="IPR000488">
    <property type="entry name" value="Death_dom"/>
</dbReference>
<reference evidence="3 4" key="1">
    <citation type="journal article" date="2010" name="Science">
        <title>Genomic comparison of the ants Camponotus floridanus and Harpegnathos saltator.</title>
        <authorList>
            <person name="Bonasio R."/>
            <person name="Zhang G."/>
            <person name="Ye C."/>
            <person name="Mutti N.S."/>
            <person name="Fang X."/>
            <person name="Qin N."/>
            <person name="Donahue G."/>
            <person name="Yang P."/>
            <person name="Li Q."/>
            <person name="Li C."/>
            <person name="Zhang P."/>
            <person name="Huang Z."/>
            <person name="Berger S.L."/>
            <person name="Reinberg D."/>
            <person name="Wang J."/>
            <person name="Liebig J."/>
        </authorList>
    </citation>
    <scope>NUCLEOTIDE SEQUENCE [LARGE SCALE GENOMIC DNA]</scope>
    <source>
        <strain evidence="3 4">R22 G/1</strain>
    </source>
</reference>
<proteinExistence type="predicted"/>
<dbReference type="GO" id="GO:0016301">
    <property type="term" value="F:kinase activity"/>
    <property type="evidence" value="ECO:0007669"/>
    <property type="project" value="UniProtKB-KW"/>
</dbReference>
<dbReference type="PROSITE" id="PS50017">
    <property type="entry name" value="DEATH_DOMAIN"/>
    <property type="match status" value="1"/>
</dbReference>
<dbReference type="FunCoup" id="E2BVS5">
    <property type="interactions" value="38"/>
</dbReference>
<dbReference type="Proteomes" id="UP000008237">
    <property type="component" value="Unassembled WGS sequence"/>
</dbReference>
<feature type="compositionally biased region" description="Acidic residues" evidence="1">
    <location>
        <begin position="142"/>
        <end position="152"/>
    </location>
</feature>
<evidence type="ECO:0000313" key="4">
    <source>
        <dbReference type="Proteomes" id="UP000008237"/>
    </source>
</evidence>
<protein>
    <submittedName>
        <fullName evidence="3">Receptor-interacting serine/threonine-protein kinase 1</fullName>
    </submittedName>
</protein>
<feature type="compositionally biased region" description="Basic residues" evidence="1">
    <location>
        <begin position="194"/>
        <end position="203"/>
    </location>
</feature>
<feature type="compositionally biased region" description="Basic and acidic residues" evidence="1">
    <location>
        <begin position="174"/>
        <end position="186"/>
    </location>
</feature>
<dbReference type="Gene3D" id="1.10.533.10">
    <property type="entry name" value="Death Domain, Fas"/>
    <property type="match status" value="1"/>
</dbReference>
<dbReference type="OMA" id="DWKQANT"/>
<keyword evidence="4" id="KW-1185">Reference proteome</keyword>
<evidence type="ECO:0000256" key="1">
    <source>
        <dbReference type="SAM" id="MobiDB-lite"/>
    </source>
</evidence>